<organism evidence="1 2">
    <name type="scientific">candidate division WWE3 bacterium CSP1-7</name>
    <dbReference type="NCBI Taxonomy" id="1576480"/>
    <lineage>
        <taxon>Bacteria</taxon>
        <taxon>Katanobacteria</taxon>
    </lineage>
</organism>
<dbReference type="EMBL" id="LDXK01000001">
    <property type="protein sequence ID" value="KRT67735.1"/>
    <property type="molecule type" value="Genomic_DNA"/>
</dbReference>
<reference evidence="1 2" key="1">
    <citation type="submission" date="2015-05" db="EMBL/GenBank/DDBJ databases">
        <title>Critical biogeochemical functions in the subsurface are associated with bacteria from new phyla and little studied lineages.</title>
        <authorList>
            <person name="Hug L.A."/>
            <person name="Thomas B.C."/>
            <person name="Sharon I."/>
            <person name="Brown C.T."/>
            <person name="Sharma R."/>
            <person name="Hettich R.L."/>
            <person name="Wilkins M.J."/>
            <person name="Williams K.H."/>
            <person name="Singh A."/>
            <person name="Banfield J.F."/>
        </authorList>
    </citation>
    <scope>NUCLEOTIDE SEQUENCE [LARGE SCALE GENOMIC DNA]</scope>
    <source>
        <strain evidence="1">CSP1-7</strain>
    </source>
</reference>
<comment type="caution">
    <text evidence="1">The sequence shown here is derived from an EMBL/GenBank/DDBJ whole genome shotgun (WGS) entry which is preliminary data.</text>
</comment>
<proteinExistence type="predicted"/>
<protein>
    <submittedName>
        <fullName evidence="1">Uncharacterized protein</fullName>
    </submittedName>
</protein>
<sequence>MRSITLLIGRIQESTLGGLLDSTPLTTSGFETFGKEQRRVASISFLVDRFDLRLRQSETGKKVLKGGDPLLPVMRFRVI</sequence>
<gene>
    <name evidence="1" type="ORF">XU08_C0001G0144</name>
</gene>
<accession>A0A0T5ZYB4</accession>
<dbReference type="Proteomes" id="UP000051297">
    <property type="component" value="Unassembled WGS sequence"/>
</dbReference>
<dbReference type="AlphaFoldDB" id="A0A0T5ZYB4"/>
<evidence type="ECO:0000313" key="2">
    <source>
        <dbReference type="Proteomes" id="UP000051297"/>
    </source>
</evidence>
<name>A0A0T5ZYB4_UNCKA</name>
<evidence type="ECO:0000313" key="1">
    <source>
        <dbReference type="EMBL" id="KRT67735.1"/>
    </source>
</evidence>